<keyword evidence="2" id="KW-1185">Reference proteome</keyword>
<dbReference type="AlphaFoldDB" id="A0A6M4ATI2"/>
<sequence length="114" mass="12386">MSTQSTERNNGTAMRLLRQLADLLGPGAQPGSCREREWASATFAGARHSIDFRLPLPSRDAPMPATLAALPDHEFSLRGEIVADCTLAIRPRQSDDSGQSWLPLTIEILTVTAD</sequence>
<reference evidence="1 2" key="1">
    <citation type="submission" date="2020-01" db="EMBL/GenBank/DDBJ databases">
        <title>Sphingomonas sp. strain CSW-10.</title>
        <authorList>
            <person name="Chen W.-M."/>
        </authorList>
    </citation>
    <scope>NUCLEOTIDE SEQUENCE [LARGE SCALE GENOMIC DNA]</scope>
    <source>
        <strain evidence="1 2">CSW-10</strain>
    </source>
</reference>
<evidence type="ECO:0000313" key="2">
    <source>
        <dbReference type="Proteomes" id="UP000503018"/>
    </source>
</evidence>
<evidence type="ECO:0000313" key="1">
    <source>
        <dbReference type="EMBL" id="QJQ32403.1"/>
    </source>
</evidence>
<dbReference type="EMBL" id="CP053015">
    <property type="protein sequence ID" value="QJQ32403.1"/>
    <property type="molecule type" value="Genomic_DNA"/>
</dbReference>
<proteinExistence type="predicted"/>
<gene>
    <name evidence="1" type="ORF">GV829_08010</name>
</gene>
<protein>
    <submittedName>
        <fullName evidence="1">Uncharacterized protein</fullName>
    </submittedName>
</protein>
<dbReference type="RefSeq" id="WP_169945629.1">
    <property type="nucleotide sequence ID" value="NZ_CP053015.1"/>
</dbReference>
<dbReference type="Proteomes" id="UP000503018">
    <property type="component" value="Chromosome"/>
</dbReference>
<dbReference type="KEGG" id="slan:GV829_08010"/>
<organism evidence="1 2">
    <name type="scientific">Sphingomonas lacunae</name>
    <dbReference type="NCBI Taxonomy" id="2698828"/>
    <lineage>
        <taxon>Bacteria</taxon>
        <taxon>Pseudomonadati</taxon>
        <taxon>Pseudomonadota</taxon>
        <taxon>Alphaproteobacteria</taxon>
        <taxon>Sphingomonadales</taxon>
        <taxon>Sphingomonadaceae</taxon>
        <taxon>Sphingomonas</taxon>
    </lineage>
</organism>
<name>A0A6M4ATI2_9SPHN</name>
<accession>A0A6M4ATI2</accession>